<name>A0A931LT56_FIMGI</name>
<reference evidence="2" key="1">
    <citation type="submission" date="2020-07" db="EMBL/GenBank/DDBJ databases">
        <title>Huge and variable diversity of episymbiotic CPR bacteria and DPANN archaea in groundwater ecosystems.</title>
        <authorList>
            <person name="He C.Y."/>
            <person name="Keren R."/>
            <person name="Whittaker M."/>
            <person name="Farag I.F."/>
            <person name="Doudna J."/>
            <person name="Cate J.H.D."/>
            <person name="Banfield J.F."/>
        </authorList>
    </citation>
    <scope>NUCLEOTIDE SEQUENCE</scope>
    <source>
        <strain evidence="2">NC_groundwater_17_Pr7_B-0.1um_64_12</strain>
    </source>
</reference>
<proteinExistence type="predicted"/>
<protein>
    <submittedName>
        <fullName evidence="2">Uncharacterized protein</fullName>
    </submittedName>
</protein>
<keyword evidence="1" id="KW-1133">Transmembrane helix</keyword>
<accession>A0A931LT56</accession>
<dbReference type="Proteomes" id="UP000727962">
    <property type="component" value="Unassembled WGS sequence"/>
</dbReference>
<keyword evidence="1" id="KW-0812">Transmembrane</keyword>
<evidence type="ECO:0000313" key="2">
    <source>
        <dbReference type="EMBL" id="MBI1756844.1"/>
    </source>
</evidence>
<dbReference type="AlphaFoldDB" id="A0A931LT56"/>
<feature type="transmembrane region" description="Helical" evidence="1">
    <location>
        <begin position="93"/>
        <end position="115"/>
    </location>
</feature>
<gene>
    <name evidence="2" type="ORF">HYR64_07035</name>
</gene>
<keyword evidence="1" id="KW-0472">Membrane</keyword>
<evidence type="ECO:0000256" key="1">
    <source>
        <dbReference type="SAM" id="Phobius"/>
    </source>
</evidence>
<organism evidence="2 3">
    <name type="scientific">Fimbriimonas ginsengisoli</name>
    <dbReference type="NCBI Taxonomy" id="1005039"/>
    <lineage>
        <taxon>Bacteria</taxon>
        <taxon>Bacillati</taxon>
        <taxon>Armatimonadota</taxon>
        <taxon>Fimbriimonadia</taxon>
        <taxon>Fimbriimonadales</taxon>
        <taxon>Fimbriimonadaceae</taxon>
        <taxon>Fimbriimonas</taxon>
    </lineage>
</organism>
<sequence>MTWFWRAGASLACIALVGAALTGGRTGLIGMTMGLGGSLFNLWALWAAIKLLGTLPPSGRTASLGSVFVVVAFLAKVPIFVGLVWLTYKVGEAAPPCFLTGLGLVYSGLVGWVLAPR</sequence>
<dbReference type="EMBL" id="JACOSL010000040">
    <property type="protein sequence ID" value="MBI1756844.1"/>
    <property type="molecule type" value="Genomic_DNA"/>
</dbReference>
<feature type="transmembrane region" description="Helical" evidence="1">
    <location>
        <begin position="64"/>
        <end position="87"/>
    </location>
</feature>
<evidence type="ECO:0000313" key="3">
    <source>
        <dbReference type="Proteomes" id="UP000727962"/>
    </source>
</evidence>
<comment type="caution">
    <text evidence="2">The sequence shown here is derived from an EMBL/GenBank/DDBJ whole genome shotgun (WGS) entry which is preliminary data.</text>
</comment>
<feature type="transmembrane region" description="Helical" evidence="1">
    <location>
        <begin position="32"/>
        <end position="52"/>
    </location>
</feature>